<comment type="caution">
    <text evidence="2">The sequence shown here is derived from an EMBL/GenBank/DDBJ whole genome shotgun (WGS) entry which is preliminary data.</text>
</comment>
<keyword evidence="3" id="KW-1185">Reference proteome</keyword>
<feature type="signal peptide" evidence="1">
    <location>
        <begin position="1"/>
        <end position="23"/>
    </location>
</feature>
<dbReference type="SUPFAM" id="SSF57501">
    <property type="entry name" value="Cystine-knot cytokines"/>
    <property type="match status" value="1"/>
</dbReference>
<dbReference type="Proteomes" id="UP000770661">
    <property type="component" value="Unassembled WGS sequence"/>
</dbReference>
<evidence type="ECO:0000313" key="2">
    <source>
        <dbReference type="EMBL" id="KAG0717573.1"/>
    </source>
</evidence>
<gene>
    <name evidence="2" type="ORF">GWK47_054130</name>
</gene>
<keyword evidence="1" id="KW-0732">Signal</keyword>
<name>A0A8J5C7M0_CHIOP</name>
<dbReference type="Gene3D" id="2.10.90.10">
    <property type="entry name" value="Cystine-knot cytokines"/>
    <property type="match status" value="1"/>
</dbReference>
<evidence type="ECO:0000256" key="1">
    <source>
        <dbReference type="SAM" id="SignalP"/>
    </source>
</evidence>
<accession>A0A8J5C7M0</accession>
<sequence length="127" mass="14296">MLAPSNILGVLLLLFGGMCLLDAGSILWEQRTALGKLQCEPKETWVNIESQLASHDDLPDKIYYPHVVTVLRCLKECSFCGNSIWGVPHKTCKADTTGPKHVVVQRFNDVELMRNIKLIEHKTCKCM</sequence>
<dbReference type="OrthoDB" id="10578559at2759"/>
<dbReference type="InterPro" id="IPR029034">
    <property type="entry name" value="Cystine-knot_cytokine"/>
</dbReference>
<proteinExistence type="predicted"/>
<reference evidence="2" key="1">
    <citation type="submission" date="2020-07" db="EMBL/GenBank/DDBJ databases">
        <title>The High-quality genome of the commercially important snow crab, Chionoecetes opilio.</title>
        <authorList>
            <person name="Jeong J.-H."/>
            <person name="Ryu S."/>
        </authorList>
    </citation>
    <scope>NUCLEOTIDE SEQUENCE</scope>
    <source>
        <strain evidence="2">MADBK_172401_WGS</strain>
        <tissue evidence="2">Digestive gland</tissue>
    </source>
</reference>
<dbReference type="EMBL" id="JACEEZ010017384">
    <property type="protein sequence ID" value="KAG0717573.1"/>
    <property type="molecule type" value="Genomic_DNA"/>
</dbReference>
<evidence type="ECO:0000313" key="3">
    <source>
        <dbReference type="Proteomes" id="UP000770661"/>
    </source>
</evidence>
<organism evidence="2 3">
    <name type="scientific">Chionoecetes opilio</name>
    <name type="common">Atlantic snow crab</name>
    <name type="synonym">Cancer opilio</name>
    <dbReference type="NCBI Taxonomy" id="41210"/>
    <lineage>
        <taxon>Eukaryota</taxon>
        <taxon>Metazoa</taxon>
        <taxon>Ecdysozoa</taxon>
        <taxon>Arthropoda</taxon>
        <taxon>Crustacea</taxon>
        <taxon>Multicrustacea</taxon>
        <taxon>Malacostraca</taxon>
        <taxon>Eumalacostraca</taxon>
        <taxon>Eucarida</taxon>
        <taxon>Decapoda</taxon>
        <taxon>Pleocyemata</taxon>
        <taxon>Brachyura</taxon>
        <taxon>Eubrachyura</taxon>
        <taxon>Majoidea</taxon>
        <taxon>Majidae</taxon>
        <taxon>Chionoecetes</taxon>
    </lineage>
</organism>
<dbReference type="AlphaFoldDB" id="A0A8J5C7M0"/>
<feature type="chain" id="PRO_5035223515" evidence="1">
    <location>
        <begin position="24"/>
        <end position="127"/>
    </location>
</feature>
<protein>
    <submittedName>
        <fullName evidence="2">Uncharacterized protein</fullName>
    </submittedName>
</protein>